<gene>
    <name evidence="1" type="ORF">HF844_07505</name>
</gene>
<dbReference type="AlphaFoldDB" id="A0A7X9NTT7"/>
<dbReference type="GO" id="GO:0009036">
    <property type="term" value="F:type II site-specific deoxyribonuclease activity"/>
    <property type="evidence" value="ECO:0007669"/>
    <property type="project" value="InterPro"/>
</dbReference>
<name>A0A7X9NTT7_9BIFI</name>
<dbReference type="InterPro" id="IPR019072">
    <property type="entry name" value="Restrct_endonuc_II_XamI"/>
</dbReference>
<organism evidence="1 2">
    <name type="scientific">Bifidobacterium thermophilum</name>
    <dbReference type="NCBI Taxonomy" id="33905"/>
    <lineage>
        <taxon>Bacteria</taxon>
        <taxon>Bacillati</taxon>
        <taxon>Actinomycetota</taxon>
        <taxon>Actinomycetes</taxon>
        <taxon>Bifidobacteriales</taxon>
        <taxon>Bifidobacteriaceae</taxon>
        <taxon>Bifidobacterium</taxon>
    </lineage>
</organism>
<sequence>MKPFEMPRIYSEEELTRIAAKATQRFVEERHAAEYALAEQYHEVFARASMGVAHVMQVTDNLEHLREKGTDLLTDGYLDTLRSMVRPTVSEDDFKNLSSTGTTGRTKFHDPELSAAALDYVQRNLNLDLFPWLEDGEEPSASDIHAASVSIAALMAEQRTKTAMRGGASHKQESLVKDTLAERCHYKRIVGADFDIQMHAPRPGELFDGETKVADTKADVVFGLYDGRFMCLECKVSNSEVNSFKRLNHEAVEKTKQWESQFGKQCVSGAVLKGCFKPANLLSAQESGTFLFWSDSLDPLVDFVERTRR</sequence>
<evidence type="ECO:0000313" key="1">
    <source>
        <dbReference type="EMBL" id="NME62637.1"/>
    </source>
</evidence>
<keyword evidence="1" id="KW-0255">Endonuclease</keyword>
<dbReference type="EMBL" id="JABAGI010000012">
    <property type="protein sequence ID" value="NME62637.1"/>
    <property type="molecule type" value="Genomic_DNA"/>
</dbReference>
<evidence type="ECO:0000313" key="2">
    <source>
        <dbReference type="Proteomes" id="UP000588369"/>
    </source>
</evidence>
<dbReference type="Pfam" id="PF09572">
    <property type="entry name" value="RE_XamI"/>
    <property type="match status" value="1"/>
</dbReference>
<accession>A0A7X9NTT7</accession>
<protein>
    <submittedName>
        <fullName evidence="1">XamI family restriction endonuclease</fullName>
    </submittedName>
</protein>
<keyword evidence="1" id="KW-0540">Nuclease</keyword>
<keyword evidence="1" id="KW-0378">Hydrolase</keyword>
<proteinExistence type="predicted"/>
<dbReference type="RefSeq" id="WP_168984467.1">
    <property type="nucleotide sequence ID" value="NZ_JABAGI010000012.1"/>
</dbReference>
<dbReference type="GO" id="GO:0009307">
    <property type="term" value="P:DNA restriction-modification system"/>
    <property type="evidence" value="ECO:0007669"/>
    <property type="project" value="InterPro"/>
</dbReference>
<comment type="caution">
    <text evidence="1">The sequence shown here is derived from an EMBL/GenBank/DDBJ whole genome shotgun (WGS) entry which is preliminary data.</text>
</comment>
<dbReference type="Proteomes" id="UP000588369">
    <property type="component" value="Unassembled WGS sequence"/>
</dbReference>
<dbReference type="GO" id="GO:0003677">
    <property type="term" value="F:DNA binding"/>
    <property type="evidence" value="ECO:0007669"/>
    <property type="project" value="InterPro"/>
</dbReference>
<reference evidence="1 2" key="1">
    <citation type="submission" date="2020-04" db="EMBL/GenBank/DDBJ databases">
        <authorList>
            <person name="Hitch T.C.A."/>
            <person name="Wylensek D."/>
            <person name="Clavel T."/>
        </authorList>
    </citation>
    <scope>NUCLEOTIDE SEQUENCE [LARGE SCALE GENOMIC DNA]</scope>
    <source>
        <strain evidence="1 2">BSM-130-P53-3C</strain>
    </source>
</reference>